<dbReference type="InParanoid" id="A0A2P6N1S7"/>
<sequence>MCTRRIPTGVFLSPFCPFLAALGNFLSPFLALHNRHGHDFAKFVLILRIFAASDEKPSVCAPADSTAIDNRRTNTRAMPKPTVVCVKCSKRNTVHRTAVCDVCRSNAPEYRARKRRYEGSEKGRRKHLISNRVSTKQLEGHEKPKVVNASERRIKLEDTSFPSATDGAVTETETEPNESPSTSPIEPFNFSTVTSNPIEHAIKDDPFPTFANINFPMAQWNPSEAISTFNPTSYHGEVFSYAGQAQYDWNLLQMINNPFA</sequence>
<dbReference type="Proteomes" id="UP000241769">
    <property type="component" value="Unassembled WGS sequence"/>
</dbReference>
<organism evidence="2 3">
    <name type="scientific">Planoprotostelium fungivorum</name>
    <dbReference type="NCBI Taxonomy" id="1890364"/>
    <lineage>
        <taxon>Eukaryota</taxon>
        <taxon>Amoebozoa</taxon>
        <taxon>Evosea</taxon>
        <taxon>Variosea</taxon>
        <taxon>Cavosteliida</taxon>
        <taxon>Cavosteliaceae</taxon>
        <taxon>Planoprotostelium</taxon>
    </lineage>
</organism>
<proteinExistence type="predicted"/>
<keyword evidence="3" id="KW-1185">Reference proteome</keyword>
<protein>
    <submittedName>
        <fullName evidence="2">Uncharacterized protein</fullName>
    </submittedName>
</protein>
<evidence type="ECO:0000256" key="1">
    <source>
        <dbReference type="SAM" id="MobiDB-lite"/>
    </source>
</evidence>
<dbReference type="EMBL" id="MDYQ01000251">
    <property type="protein sequence ID" value="PRP77893.1"/>
    <property type="molecule type" value="Genomic_DNA"/>
</dbReference>
<evidence type="ECO:0000313" key="2">
    <source>
        <dbReference type="EMBL" id="PRP77893.1"/>
    </source>
</evidence>
<gene>
    <name evidence="2" type="ORF">PROFUN_08567</name>
</gene>
<name>A0A2P6N1S7_9EUKA</name>
<feature type="compositionally biased region" description="Basic and acidic residues" evidence="1">
    <location>
        <begin position="138"/>
        <end position="158"/>
    </location>
</feature>
<dbReference type="AlphaFoldDB" id="A0A2P6N1S7"/>
<feature type="compositionally biased region" description="Low complexity" evidence="1">
    <location>
        <begin position="177"/>
        <end position="187"/>
    </location>
</feature>
<evidence type="ECO:0000313" key="3">
    <source>
        <dbReference type="Proteomes" id="UP000241769"/>
    </source>
</evidence>
<accession>A0A2P6N1S7</accession>
<feature type="region of interest" description="Disordered" evidence="1">
    <location>
        <begin position="114"/>
        <end position="190"/>
    </location>
</feature>
<comment type="caution">
    <text evidence="2">The sequence shown here is derived from an EMBL/GenBank/DDBJ whole genome shotgun (WGS) entry which is preliminary data.</text>
</comment>
<reference evidence="2 3" key="1">
    <citation type="journal article" date="2018" name="Genome Biol. Evol.">
        <title>Multiple Roots of Fruiting Body Formation in Amoebozoa.</title>
        <authorList>
            <person name="Hillmann F."/>
            <person name="Forbes G."/>
            <person name="Novohradska S."/>
            <person name="Ferling I."/>
            <person name="Riege K."/>
            <person name="Groth M."/>
            <person name="Westermann M."/>
            <person name="Marz M."/>
            <person name="Spaller T."/>
            <person name="Winckler T."/>
            <person name="Schaap P."/>
            <person name="Glockner G."/>
        </authorList>
    </citation>
    <scope>NUCLEOTIDE SEQUENCE [LARGE SCALE GENOMIC DNA]</scope>
    <source>
        <strain evidence="2 3">Jena</strain>
    </source>
</reference>